<dbReference type="OrthoDB" id="26806at2157"/>
<dbReference type="EMBL" id="JH597761">
    <property type="protein sequence ID" value="EHP70865.1"/>
    <property type="molecule type" value="Genomic_DNA"/>
</dbReference>
<protein>
    <recommendedName>
        <fullName evidence="1">Thiamine-phosphate synthase ThiN domain-containing protein</fullName>
    </recommendedName>
</protein>
<keyword evidence="3" id="KW-1185">Reference proteome</keyword>
<dbReference type="HOGENOM" id="CLU_105304_0_0_2"/>
<sequence>MSVDERKAVLTELEEALKRFIEDRRSYLLIPEIRTNLGYSLPDPKGVEDVAAIPGRLTVAFNRVIYCLPPAFGASDHVARVIITANKHDRNVRSAMNLALYPQFKERLNAYVFDRRREPQGQKNVEGRTMNFMVESAFQETGRIPDYILDLGDYGKEPGTFVLGRNPMEVVEKALFLLTLL</sequence>
<dbReference type="SUPFAM" id="SSF53639">
    <property type="entry name" value="AraD/HMP-PK domain-like"/>
    <property type="match status" value="1"/>
</dbReference>
<name>H2C3P4_9CREN</name>
<dbReference type="Pfam" id="PF10120">
    <property type="entry name" value="ThiN"/>
    <property type="match status" value="1"/>
</dbReference>
<feature type="domain" description="Thiamine-phosphate synthase ThiN" evidence="1">
    <location>
        <begin position="12"/>
        <end position="174"/>
    </location>
</feature>
<organism evidence="2 3">
    <name type="scientific">Metallosphaera yellowstonensis MK1</name>
    <dbReference type="NCBI Taxonomy" id="671065"/>
    <lineage>
        <taxon>Archaea</taxon>
        <taxon>Thermoproteota</taxon>
        <taxon>Thermoprotei</taxon>
        <taxon>Sulfolobales</taxon>
        <taxon>Sulfolobaceae</taxon>
        <taxon>Metallosphaera</taxon>
    </lineage>
</organism>
<reference evidence="2 3" key="1">
    <citation type="submission" date="2012-01" db="EMBL/GenBank/DDBJ databases">
        <title>Improved High-Quality Draft sequence of Metallosphaera yellowstonensis MK1.</title>
        <authorList>
            <consortium name="US DOE Joint Genome Institute"/>
            <person name="Lucas S."/>
            <person name="Han J."/>
            <person name="Cheng J.-F."/>
            <person name="Goodwin L."/>
            <person name="Pitluck S."/>
            <person name="Peters L."/>
            <person name="Teshima H."/>
            <person name="Detter J.C."/>
            <person name="Han C."/>
            <person name="Tapia R."/>
            <person name="Land M."/>
            <person name="Hauser L."/>
            <person name="Kyrpides N."/>
            <person name="Kozubal M."/>
            <person name="Macur R.E."/>
            <person name="Jay Z."/>
            <person name="Inskeep W."/>
            <person name="Woyke T."/>
        </authorList>
    </citation>
    <scope>NUCLEOTIDE SEQUENCE [LARGE SCALE GENOMIC DNA]</scope>
    <source>
        <strain evidence="2 3">MK1</strain>
    </source>
</reference>
<evidence type="ECO:0000313" key="2">
    <source>
        <dbReference type="EMBL" id="EHP70865.1"/>
    </source>
</evidence>
<evidence type="ECO:0000259" key="1">
    <source>
        <dbReference type="Pfam" id="PF10120"/>
    </source>
</evidence>
<dbReference type="Proteomes" id="UP000003980">
    <property type="component" value="Unassembled WGS sequence"/>
</dbReference>
<accession>H2C3P4</accession>
<dbReference type="PANTHER" id="PTHR40730:SF4">
    <property type="entry name" value="TRANSCRIPTIONAL REGULATOR"/>
    <property type="match status" value="1"/>
</dbReference>
<dbReference type="STRING" id="671065.MetMK1DRAFT_00013690"/>
<dbReference type="InterPro" id="IPR036409">
    <property type="entry name" value="Aldolase_II/adducin_N_sf"/>
</dbReference>
<evidence type="ECO:0000313" key="3">
    <source>
        <dbReference type="Proteomes" id="UP000003980"/>
    </source>
</evidence>
<proteinExistence type="predicted"/>
<dbReference type="RefSeq" id="WP_009071773.1">
    <property type="nucleotide sequence ID" value="NZ_JH597761.1"/>
</dbReference>
<dbReference type="eggNOG" id="arCOG00021">
    <property type="taxonomic scope" value="Archaea"/>
</dbReference>
<dbReference type="AlphaFoldDB" id="H2C3P4"/>
<gene>
    <name evidence="2" type="ORF">MetMK1DRAFT_00013690</name>
</gene>
<dbReference type="PANTHER" id="PTHR40730">
    <property type="entry name" value="TRANSCRIPTIONAL REGULATOR PROTEIN-LIKE PROTEIN"/>
    <property type="match status" value="1"/>
</dbReference>
<dbReference type="Gene3D" id="3.40.225.10">
    <property type="entry name" value="Class II aldolase/adducin N-terminal domain"/>
    <property type="match status" value="1"/>
</dbReference>
<dbReference type="InterPro" id="IPR019293">
    <property type="entry name" value="ThiN"/>
</dbReference>